<organism evidence="2 3">
    <name type="scientific">Gigaspora margarita</name>
    <dbReference type="NCBI Taxonomy" id="4874"/>
    <lineage>
        <taxon>Eukaryota</taxon>
        <taxon>Fungi</taxon>
        <taxon>Fungi incertae sedis</taxon>
        <taxon>Mucoromycota</taxon>
        <taxon>Glomeromycotina</taxon>
        <taxon>Glomeromycetes</taxon>
        <taxon>Diversisporales</taxon>
        <taxon>Gigasporaceae</taxon>
        <taxon>Gigaspora</taxon>
    </lineage>
</organism>
<evidence type="ECO:0000313" key="3">
    <source>
        <dbReference type="Proteomes" id="UP000789901"/>
    </source>
</evidence>
<sequence>KFIPLLIALSLIYGALSECNYKTTCKCPVKHPSGTFCGGEIGCNKNNAYECPIPGSTTCEYGSRDSCKLCEKLFCTFQPPPSTPKLPSTTTCKPACVKPNSCVNTKCVCQSSNCPKEQKCDSKGICAVSQIPANNSPKPKCNSPLDALEAFGACEKIITGVSAAAIVTGIAALATFGGDQAVCIAIAEAVIVFI</sequence>
<feature type="non-terminal residue" evidence="2">
    <location>
        <position position="1"/>
    </location>
</feature>
<dbReference type="EMBL" id="CAJVQB010012930">
    <property type="protein sequence ID" value="CAG8758857.1"/>
    <property type="molecule type" value="Genomic_DNA"/>
</dbReference>
<comment type="caution">
    <text evidence="2">The sequence shown here is derived from an EMBL/GenBank/DDBJ whole genome shotgun (WGS) entry which is preliminary data.</text>
</comment>
<protein>
    <submittedName>
        <fullName evidence="2">22554_t:CDS:1</fullName>
    </submittedName>
</protein>
<accession>A0ABN7VDI3</accession>
<name>A0ABN7VDI3_GIGMA</name>
<evidence type="ECO:0000256" key="1">
    <source>
        <dbReference type="SAM" id="SignalP"/>
    </source>
</evidence>
<feature type="signal peptide" evidence="1">
    <location>
        <begin position="1"/>
        <end position="17"/>
    </location>
</feature>
<reference evidence="2 3" key="1">
    <citation type="submission" date="2021-06" db="EMBL/GenBank/DDBJ databases">
        <authorList>
            <person name="Kallberg Y."/>
            <person name="Tangrot J."/>
            <person name="Rosling A."/>
        </authorList>
    </citation>
    <scope>NUCLEOTIDE SEQUENCE [LARGE SCALE GENOMIC DNA]</scope>
    <source>
        <strain evidence="2 3">120-4 pot B 10/14</strain>
    </source>
</reference>
<dbReference type="Proteomes" id="UP000789901">
    <property type="component" value="Unassembled WGS sequence"/>
</dbReference>
<proteinExistence type="predicted"/>
<gene>
    <name evidence="2" type="ORF">GMARGA_LOCUS17236</name>
</gene>
<keyword evidence="1" id="KW-0732">Signal</keyword>
<evidence type="ECO:0000313" key="2">
    <source>
        <dbReference type="EMBL" id="CAG8758857.1"/>
    </source>
</evidence>
<keyword evidence="3" id="KW-1185">Reference proteome</keyword>
<feature type="chain" id="PRO_5045789305" evidence="1">
    <location>
        <begin position="18"/>
        <end position="194"/>
    </location>
</feature>